<sequence length="74" mass="7867">MSDSLSDLASMISTFSDDAPSTETTTVAPSGGKHTHTVIFLHGCEDFGSDLAQSFFDSKSLDGHSLAEIFPTIR</sequence>
<name>A0A9X0AN43_9HELO</name>
<dbReference type="EMBL" id="JAPEIS010000006">
    <property type="protein sequence ID" value="KAJ8065364.1"/>
    <property type="molecule type" value="Genomic_DNA"/>
</dbReference>
<dbReference type="Proteomes" id="UP001152300">
    <property type="component" value="Unassembled WGS sequence"/>
</dbReference>
<dbReference type="InterPro" id="IPR029058">
    <property type="entry name" value="AB_hydrolase_fold"/>
</dbReference>
<dbReference type="Gene3D" id="3.40.50.1820">
    <property type="entry name" value="alpha/beta hydrolase"/>
    <property type="match status" value="1"/>
</dbReference>
<dbReference type="AlphaFoldDB" id="A0A9X0AN43"/>
<evidence type="ECO:0000313" key="1">
    <source>
        <dbReference type="EMBL" id="KAJ8065364.1"/>
    </source>
</evidence>
<protein>
    <recommendedName>
        <fullName evidence="3">Phospholipase/carboxylesterase/thioesterase domain-containing protein</fullName>
    </recommendedName>
</protein>
<organism evidence="1 2">
    <name type="scientific">Sclerotinia nivalis</name>
    <dbReference type="NCBI Taxonomy" id="352851"/>
    <lineage>
        <taxon>Eukaryota</taxon>
        <taxon>Fungi</taxon>
        <taxon>Dikarya</taxon>
        <taxon>Ascomycota</taxon>
        <taxon>Pezizomycotina</taxon>
        <taxon>Leotiomycetes</taxon>
        <taxon>Helotiales</taxon>
        <taxon>Sclerotiniaceae</taxon>
        <taxon>Sclerotinia</taxon>
    </lineage>
</organism>
<accession>A0A9X0AN43</accession>
<gene>
    <name evidence="1" type="ORF">OCU04_006052</name>
</gene>
<reference evidence="1" key="1">
    <citation type="submission" date="2022-11" db="EMBL/GenBank/DDBJ databases">
        <title>Genome Resource of Sclerotinia nivalis Strain SnTB1, a Plant Pathogen Isolated from American Ginseng.</title>
        <authorList>
            <person name="Fan S."/>
        </authorList>
    </citation>
    <scope>NUCLEOTIDE SEQUENCE</scope>
    <source>
        <strain evidence="1">SnTB1</strain>
    </source>
</reference>
<evidence type="ECO:0008006" key="3">
    <source>
        <dbReference type="Google" id="ProtNLM"/>
    </source>
</evidence>
<evidence type="ECO:0000313" key="2">
    <source>
        <dbReference type="Proteomes" id="UP001152300"/>
    </source>
</evidence>
<comment type="caution">
    <text evidence="1">The sequence shown here is derived from an EMBL/GenBank/DDBJ whole genome shotgun (WGS) entry which is preliminary data.</text>
</comment>
<proteinExistence type="predicted"/>
<dbReference type="OrthoDB" id="2418081at2759"/>
<keyword evidence="2" id="KW-1185">Reference proteome</keyword>